<feature type="non-terminal residue" evidence="1">
    <location>
        <position position="1"/>
    </location>
</feature>
<dbReference type="InterPro" id="IPR051675">
    <property type="entry name" value="Endo/Exo/Phosphatase_dom_1"/>
</dbReference>
<dbReference type="InterPro" id="IPR010994">
    <property type="entry name" value="RuvA_2-like"/>
</dbReference>
<dbReference type="PANTHER" id="PTHR21180:SF32">
    <property type="entry name" value="ENDONUCLEASE_EXONUCLEASE_PHOSPHATASE FAMILY DOMAIN-CONTAINING PROTEIN 1"/>
    <property type="match status" value="1"/>
</dbReference>
<gene>
    <name evidence="1" type="ORF">COU96_03005</name>
</gene>
<comment type="caution">
    <text evidence="1">The sequence shown here is derived from an EMBL/GenBank/DDBJ whole genome shotgun (WGS) entry which is preliminary data.</text>
</comment>
<protein>
    <submittedName>
        <fullName evidence="1">ComEA protein</fullName>
    </submittedName>
</protein>
<dbReference type="Proteomes" id="UP000229500">
    <property type="component" value="Unassembled WGS sequence"/>
</dbReference>
<evidence type="ECO:0000313" key="1">
    <source>
        <dbReference type="EMBL" id="PJE68755.1"/>
    </source>
</evidence>
<name>A0A2M8L4X2_9BACT</name>
<accession>A0A2M8L4X2</accession>
<dbReference type="GO" id="GO:0015627">
    <property type="term" value="C:type II protein secretion system complex"/>
    <property type="evidence" value="ECO:0007669"/>
    <property type="project" value="TreeGrafter"/>
</dbReference>
<dbReference type="EMBL" id="PFEL01000109">
    <property type="protein sequence ID" value="PJE68755.1"/>
    <property type="molecule type" value="Genomic_DNA"/>
</dbReference>
<sequence>KLADGVKIYIPERSEFPLRPAGGPAGGGVGAQQVAGASASVTGQININTASASQLESLWGIGVKRAQDIIDNRPFQSIEELKTKASIPSNVYERIKEEITVY</sequence>
<reference evidence="2" key="1">
    <citation type="submission" date="2017-09" db="EMBL/GenBank/DDBJ databases">
        <title>Depth-based differentiation of microbial function through sediment-hosted aquifers and enrichment of novel symbionts in the deep terrestrial subsurface.</title>
        <authorList>
            <person name="Probst A.J."/>
            <person name="Ladd B."/>
            <person name="Jarett J.K."/>
            <person name="Geller-Mcgrath D.E."/>
            <person name="Sieber C.M.K."/>
            <person name="Emerson J.B."/>
            <person name="Anantharaman K."/>
            <person name="Thomas B.C."/>
            <person name="Malmstrom R."/>
            <person name="Stieglmeier M."/>
            <person name="Klingl A."/>
            <person name="Woyke T."/>
            <person name="Ryan C.M."/>
            <person name="Banfield J.F."/>
        </authorList>
    </citation>
    <scope>NUCLEOTIDE SEQUENCE [LARGE SCALE GENOMIC DNA]</scope>
</reference>
<dbReference type="AlphaFoldDB" id="A0A2M8L4X2"/>
<dbReference type="GO" id="GO:0015628">
    <property type="term" value="P:protein secretion by the type II secretion system"/>
    <property type="evidence" value="ECO:0007669"/>
    <property type="project" value="TreeGrafter"/>
</dbReference>
<proteinExistence type="predicted"/>
<dbReference type="Gene3D" id="1.10.150.320">
    <property type="entry name" value="Photosystem II 12 kDa extrinsic protein"/>
    <property type="match status" value="1"/>
</dbReference>
<dbReference type="PANTHER" id="PTHR21180">
    <property type="entry name" value="ENDONUCLEASE/EXONUCLEASE/PHOSPHATASE FAMILY DOMAIN-CONTAINING PROTEIN 1"/>
    <property type="match status" value="1"/>
</dbReference>
<dbReference type="SUPFAM" id="SSF47781">
    <property type="entry name" value="RuvA domain 2-like"/>
    <property type="match status" value="1"/>
</dbReference>
<organism evidence="1 2">
    <name type="scientific">Candidatus Shapirobacteria bacterium CG10_big_fil_rev_8_21_14_0_10_38_14</name>
    <dbReference type="NCBI Taxonomy" id="1974483"/>
    <lineage>
        <taxon>Bacteria</taxon>
        <taxon>Candidatus Shapironibacteriota</taxon>
    </lineage>
</organism>
<evidence type="ECO:0000313" key="2">
    <source>
        <dbReference type="Proteomes" id="UP000229500"/>
    </source>
</evidence>
<dbReference type="Pfam" id="PF12836">
    <property type="entry name" value="HHH_3"/>
    <property type="match status" value="1"/>
</dbReference>